<organism evidence="3 4">
    <name type="scientific">Cnuibacter physcomitrellae</name>
    <dbReference type="NCBI Taxonomy" id="1619308"/>
    <lineage>
        <taxon>Bacteria</taxon>
        <taxon>Bacillati</taxon>
        <taxon>Actinomycetota</taxon>
        <taxon>Actinomycetes</taxon>
        <taxon>Micrococcales</taxon>
        <taxon>Microbacteriaceae</taxon>
        <taxon>Cnuibacter</taxon>
    </lineage>
</organism>
<evidence type="ECO:0000256" key="2">
    <source>
        <dbReference type="SAM" id="SignalP"/>
    </source>
</evidence>
<proteinExistence type="predicted"/>
<keyword evidence="1" id="KW-0812">Transmembrane</keyword>
<keyword evidence="1" id="KW-0472">Membrane</keyword>
<dbReference type="STRING" id="1619308.B5808_18425"/>
<sequence length="206" mass="21107">MGRGAAAASFATFFAAFSHAVAGSTAPGAVGVVIAFAFALLVCTALAGRRLSLPRLVVGVLTSQALFHLLFGVGAGDPRIDWSQHLGHHGEVVGTLPLGIAAPVQAPVHAAHDGAWMWMAHLVAAAATIVAARWGARALGALAALVDLGLRLVVRRAASLVPVETPGVRAAVVATVPEWAPHARLLLGRMRHRGPPARLALHSSLA</sequence>
<dbReference type="EMBL" id="CP020715">
    <property type="protein sequence ID" value="ARJ06980.1"/>
    <property type="molecule type" value="Genomic_DNA"/>
</dbReference>
<reference evidence="3 4" key="1">
    <citation type="submission" date="2017-04" db="EMBL/GenBank/DDBJ databases">
        <authorList>
            <person name="Afonso C.L."/>
            <person name="Miller P.J."/>
            <person name="Scott M.A."/>
            <person name="Spackman E."/>
            <person name="Goraichik I."/>
            <person name="Dimitrov K.M."/>
            <person name="Suarez D.L."/>
            <person name="Swayne D.E."/>
        </authorList>
    </citation>
    <scope>NUCLEOTIDE SEQUENCE [LARGE SCALE GENOMIC DNA]</scope>
    <source>
        <strain evidence="4">XA(T)</strain>
    </source>
</reference>
<dbReference type="KEGG" id="cphy:B5808_18425"/>
<evidence type="ECO:0000313" key="4">
    <source>
        <dbReference type="Proteomes" id="UP000192775"/>
    </source>
</evidence>
<protein>
    <recommendedName>
        <fullName evidence="5">MFS transporter</fullName>
    </recommendedName>
</protein>
<name>A0A1X9LY49_9MICO</name>
<dbReference type="AlphaFoldDB" id="A0A1X9LY49"/>
<keyword evidence="4" id="KW-1185">Reference proteome</keyword>
<evidence type="ECO:0000256" key="1">
    <source>
        <dbReference type="SAM" id="Phobius"/>
    </source>
</evidence>
<keyword evidence="2" id="KW-0732">Signal</keyword>
<feature type="transmembrane region" description="Helical" evidence="1">
    <location>
        <begin position="56"/>
        <end position="76"/>
    </location>
</feature>
<gene>
    <name evidence="3" type="ORF">B5808_18425</name>
</gene>
<accession>A0A1X9LY49</accession>
<feature type="transmembrane region" description="Helical" evidence="1">
    <location>
        <begin position="30"/>
        <end position="49"/>
    </location>
</feature>
<feature type="signal peptide" evidence="2">
    <location>
        <begin position="1"/>
        <end position="20"/>
    </location>
</feature>
<dbReference type="Proteomes" id="UP000192775">
    <property type="component" value="Chromosome"/>
</dbReference>
<evidence type="ECO:0008006" key="5">
    <source>
        <dbReference type="Google" id="ProtNLM"/>
    </source>
</evidence>
<feature type="transmembrane region" description="Helical" evidence="1">
    <location>
        <begin position="115"/>
        <end position="136"/>
    </location>
</feature>
<feature type="chain" id="PRO_5038574469" description="MFS transporter" evidence="2">
    <location>
        <begin position="21"/>
        <end position="206"/>
    </location>
</feature>
<evidence type="ECO:0000313" key="3">
    <source>
        <dbReference type="EMBL" id="ARJ06980.1"/>
    </source>
</evidence>
<keyword evidence="1" id="KW-1133">Transmembrane helix</keyword>